<gene>
    <name evidence="2" type="ORF">MERR_LOCUS16977</name>
</gene>
<dbReference type="AlphaFoldDB" id="A0A6D2IPA7"/>
<comment type="caution">
    <text evidence="2">The sequence shown here is derived from an EMBL/GenBank/DDBJ whole genome shotgun (WGS) entry which is preliminary data.</text>
</comment>
<evidence type="ECO:0000259" key="1">
    <source>
        <dbReference type="Pfam" id="PF13966"/>
    </source>
</evidence>
<dbReference type="OrthoDB" id="1108285at2759"/>
<dbReference type="InterPro" id="IPR026960">
    <property type="entry name" value="RVT-Znf"/>
</dbReference>
<dbReference type="EMBL" id="CACVBM020001085">
    <property type="protein sequence ID" value="CAA7029742.1"/>
    <property type="molecule type" value="Genomic_DNA"/>
</dbReference>
<organism evidence="2 3">
    <name type="scientific">Microthlaspi erraticum</name>
    <dbReference type="NCBI Taxonomy" id="1685480"/>
    <lineage>
        <taxon>Eukaryota</taxon>
        <taxon>Viridiplantae</taxon>
        <taxon>Streptophyta</taxon>
        <taxon>Embryophyta</taxon>
        <taxon>Tracheophyta</taxon>
        <taxon>Spermatophyta</taxon>
        <taxon>Magnoliopsida</taxon>
        <taxon>eudicotyledons</taxon>
        <taxon>Gunneridae</taxon>
        <taxon>Pentapetalae</taxon>
        <taxon>rosids</taxon>
        <taxon>malvids</taxon>
        <taxon>Brassicales</taxon>
        <taxon>Brassicaceae</taxon>
        <taxon>Coluteocarpeae</taxon>
        <taxon>Microthlaspi</taxon>
    </lineage>
</organism>
<accession>A0A6D2IPA7</accession>
<sequence length="190" mass="21369">MFRKILKLHSKAIQFLNIKIGCGDSNFFWWAPCTPFGSLHVFLGEDGLSLLGIPLSATVSNIWNGTGWVLPPTQTERQVLLPSYLLTIGCSSQSASPVWFICGLPQTSFSLNAVWNQIRSSKPEVSWASLLWHKTGLARHQTTTWLFLLNRNPTLDRLSAWGYDMEGTCLLCGVDLETRDHLFFECSFSI</sequence>
<reference evidence="2" key="1">
    <citation type="submission" date="2020-01" db="EMBL/GenBank/DDBJ databases">
        <authorList>
            <person name="Mishra B."/>
        </authorList>
    </citation>
    <scope>NUCLEOTIDE SEQUENCE [LARGE SCALE GENOMIC DNA]</scope>
</reference>
<feature type="domain" description="Reverse transcriptase zinc-binding" evidence="1">
    <location>
        <begin position="109"/>
        <end position="189"/>
    </location>
</feature>
<dbReference type="Pfam" id="PF13966">
    <property type="entry name" value="zf-RVT"/>
    <property type="match status" value="1"/>
</dbReference>
<name>A0A6D2IPA7_9BRAS</name>
<dbReference type="Proteomes" id="UP000467841">
    <property type="component" value="Unassembled WGS sequence"/>
</dbReference>
<evidence type="ECO:0000313" key="2">
    <source>
        <dbReference type="EMBL" id="CAA7029742.1"/>
    </source>
</evidence>
<protein>
    <recommendedName>
        <fullName evidence="1">Reverse transcriptase zinc-binding domain-containing protein</fullName>
    </recommendedName>
</protein>
<keyword evidence="3" id="KW-1185">Reference proteome</keyword>
<proteinExistence type="predicted"/>
<evidence type="ECO:0000313" key="3">
    <source>
        <dbReference type="Proteomes" id="UP000467841"/>
    </source>
</evidence>